<name>A0A9P8V6H7_9PEZI</name>
<organism evidence="1 2">
    <name type="scientific">Plectosphaerella plurivora</name>
    <dbReference type="NCBI Taxonomy" id="936078"/>
    <lineage>
        <taxon>Eukaryota</taxon>
        <taxon>Fungi</taxon>
        <taxon>Dikarya</taxon>
        <taxon>Ascomycota</taxon>
        <taxon>Pezizomycotina</taxon>
        <taxon>Sordariomycetes</taxon>
        <taxon>Hypocreomycetidae</taxon>
        <taxon>Glomerellales</taxon>
        <taxon>Plectosphaerellaceae</taxon>
        <taxon>Plectosphaerella</taxon>
    </lineage>
</organism>
<dbReference type="EMBL" id="JAGSXJ010000017">
    <property type="protein sequence ID" value="KAH6683694.1"/>
    <property type="molecule type" value="Genomic_DNA"/>
</dbReference>
<protein>
    <submittedName>
        <fullName evidence="1">Uncharacterized protein</fullName>
    </submittedName>
</protein>
<evidence type="ECO:0000313" key="2">
    <source>
        <dbReference type="Proteomes" id="UP000770015"/>
    </source>
</evidence>
<accession>A0A9P8V6H7</accession>
<evidence type="ECO:0000313" key="1">
    <source>
        <dbReference type="EMBL" id="KAH6683694.1"/>
    </source>
</evidence>
<gene>
    <name evidence="1" type="ORF">F5X68DRAFT_242619</name>
</gene>
<reference evidence="1" key="1">
    <citation type="journal article" date="2021" name="Nat. Commun.">
        <title>Genetic determinants of endophytism in the Arabidopsis root mycobiome.</title>
        <authorList>
            <person name="Mesny F."/>
            <person name="Miyauchi S."/>
            <person name="Thiergart T."/>
            <person name="Pickel B."/>
            <person name="Atanasova L."/>
            <person name="Karlsson M."/>
            <person name="Huettel B."/>
            <person name="Barry K.W."/>
            <person name="Haridas S."/>
            <person name="Chen C."/>
            <person name="Bauer D."/>
            <person name="Andreopoulos W."/>
            <person name="Pangilinan J."/>
            <person name="LaButti K."/>
            <person name="Riley R."/>
            <person name="Lipzen A."/>
            <person name="Clum A."/>
            <person name="Drula E."/>
            <person name="Henrissat B."/>
            <person name="Kohler A."/>
            <person name="Grigoriev I.V."/>
            <person name="Martin F.M."/>
            <person name="Hacquard S."/>
        </authorList>
    </citation>
    <scope>NUCLEOTIDE SEQUENCE</scope>
    <source>
        <strain evidence="1">MPI-SDFR-AT-0117</strain>
    </source>
</reference>
<sequence length="207" mass="24232">MINMALFYWQKELHEYRQCSIPTPNLDSIQIDYNCDDIKILLDQCPMPGCQCTSKMVSYAAKLAARKHLQDDDLVAVVDLFDDARIQELTSLGSFSYEEETSFKWSRDQLPYTFIKYLQWKWTTVGRDAVTLQWVALMAIKSGRYLFPFAQPDLDDHDEWVTWDGLNLDHPWVKETVDAMPELKPVIRLRLVTRHFENPNDEDGMSD</sequence>
<proteinExistence type="predicted"/>
<comment type="caution">
    <text evidence="1">The sequence shown here is derived from an EMBL/GenBank/DDBJ whole genome shotgun (WGS) entry which is preliminary data.</text>
</comment>
<dbReference type="OrthoDB" id="10488582at2759"/>
<dbReference type="Proteomes" id="UP000770015">
    <property type="component" value="Unassembled WGS sequence"/>
</dbReference>
<keyword evidence="2" id="KW-1185">Reference proteome</keyword>
<dbReference type="AlphaFoldDB" id="A0A9P8V6H7"/>